<feature type="transmembrane region" description="Helical" evidence="5">
    <location>
        <begin position="45"/>
        <end position="66"/>
    </location>
</feature>
<name>A0A485K9K2_9STRA</name>
<feature type="transmembrane region" description="Helical" evidence="5">
    <location>
        <begin position="174"/>
        <end position="198"/>
    </location>
</feature>
<dbReference type="GO" id="GO:0016020">
    <property type="term" value="C:membrane"/>
    <property type="evidence" value="ECO:0007669"/>
    <property type="project" value="UniProtKB-SubCell"/>
</dbReference>
<dbReference type="EMBL" id="CAADRA010000463">
    <property type="protein sequence ID" value="VFT80228.1"/>
    <property type="molecule type" value="Genomic_DNA"/>
</dbReference>
<feature type="transmembrane region" description="Helical" evidence="5">
    <location>
        <begin position="86"/>
        <end position="108"/>
    </location>
</feature>
<evidence type="ECO:0000256" key="2">
    <source>
        <dbReference type="ARBA" id="ARBA00022692"/>
    </source>
</evidence>
<comment type="subcellular location">
    <subcellularLocation>
        <location evidence="1">Membrane</location>
        <topology evidence="1">Multi-pass membrane protein</topology>
    </subcellularLocation>
</comment>
<evidence type="ECO:0000313" key="8">
    <source>
        <dbReference type="Proteomes" id="UP000332933"/>
    </source>
</evidence>
<dbReference type="InterPro" id="IPR005178">
    <property type="entry name" value="Ostalpha/TMEM184C"/>
</dbReference>
<organism evidence="7 8">
    <name type="scientific">Aphanomyces stellatus</name>
    <dbReference type="NCBI Taxonomy" id="120398"/>
    <lineage>
        <taxon>Eukaryota</taxon>
        <taxon>Sar</taxon>
        <taxon>Stramenopiles</taxon>
        <taxon>Oomycota</taxon>
        <taxon>Saprolegniomycetes</taxon>
        <taxon>Saprolegniales</taxon>
        <taxon>Verrucalvaceae</taxon>
        <taxon>Aphanomyces</taxon>
    </lineage>
</organism>
<evidence type="ECO:0000256" key="5">
    <source>
        <dbReference type="SAM" id="Phobius"/>
    </source>
</evidence>
<dbReference type="SMART" id="SM01417">
    <property type="entry name" value="Solute_trans_a"/>
    <property type="match status" value="1"/>
</dbReference>
<proteinExistence type="predicted"/>
<keyword evidence="3 5" id="KW-1133">Transmembrane helix</keyword>
<feature type="transmembrane region" description="Helical" evidence="5">
    <location>
        <begin position="243"/>
        <end position="265"/>
    </location>
</feature>
<dbReference type="EMBL" id="VJMH01000463">
    <property type="protein sequence ID" value="KAF0716058.1"/>
    <property type="molecule type" value="Genomic_DNA"/>
</dbReference>
<evidence type="ECO:0000256" key="4">
    <source>
        <dbReference type="ARBA" id="ARBA00023136"/>
    </source>
</evidence>
<dbReference type="OrthoDB" id="63620at2759"/>
<dbReference type="Pfam" id="PF03619">
    <property type="entry name" value="Solute_trans_a"/>
    <property type="match status" value="1"/>
</dbReference>
<evidence type="ECO:0000313" key="7">
    <source>
        <dbReference type="EMBL" id="VFT80228.1"/>
    </source>
</evidence>
<reference evidence="6" key="2">
    <citation type="submission" date="2019-06" db="EMBL/GenBank/DDBJ databases">
        <title>Genomics analysis of Aphanomyces spp. identifies a new class of oomycete effector associated with host adaptation.</title>
        <authorList>
            <person name="Gaulin E."/>
        </authorList>
    </citation>
    <scope>NUCLEOTIDE SEQUENCE</scope>
    <source>
        <strain evidence="6">CBS 578.67</strain>
    </source>
</reference>
<feature type="transmembrane region" description="Helical" evidence="5">
    <location>
        <begin position="144"/>
        <end position="162"/>
    </location>
</feature>
<gene>
    <name evidence="7" type="primary">Aste57867_3048</name>
    <name evidence="6" type="ORF">As57867_003039</name>
    <name evidence="7" type="ORF">ASTE57867_3048</name>
</gene>
<reference evidence="7 8" key="1">
    <citation type="submission" date="2019-03" db="EMBL/GenBank/DDBJ databases">
        <authorList>
            <person name="Gaulin E."/>
            <person name="Dumas B."/>
        </authorList>
    </citation>
    <scope>NUCLEOTIDE SEQUENCE [LARGE SCALE GENOMIC DNA]</scope>
    <source>
        <strain evidence="7">CBS 568.67</strain>
    </source>
</reference>
<dbReference type="Proteomes" id="UP000332933">
    <property type="component" value="Unassembled WGS sequence"/>
</dbReference>
<feature type="transmembrane region" description="Helical" evidence="5">
    <location>
        <begin position="210"/>
        <end position="231"/>
    </location>
</feature>
<evidence type="ECO:0000313" key="6">
    <source>
        <dbReference type="EMBL" id="KAF0716058.1"/>
    </source>
</evidence>
<evidence type="ECO:0000256" key="3">
    <source>
        <dbReference type="ARBA" id="ARBA00022989"/>
    </source>
</evidence>
<sequence length="318" mass="35281">MDASVGTNYLVVNGVLLGVAVSLHVACVVRHVRNPLQHVRPLQTLFLRLDVLFAVFAVLFYVRVFFAENPHAVEPLAQLVFPLLEGLVIFSFFNMMVLLVGGTAAAVARMDNTTDDKHVQGGGSTITWTSSPSKKVLDRYRHRLILFIVFKPILGAVDGWVVNHEDSATWYHKVHSVIAIGLVILTCLTFVGVLRTYLALKTHIPPSFHLTIKFLVIKAMLIVSTFQWAIANVILSSWSTSQLYIYGTVCMVEGVAISLGFYLTFTGHEEDVPRLPATAAPFRVCSVAAIWDLLAYPLVLDPTKKTLVLVEKPTEFYI</sequence>
<keyword evidence="2 5" id="KW-0812">Transmembrane</keyword>
<evidence type="ECO:0000256" key="1">
    <source>
        <dbReference type="ARBA" id="ARBA00004141"/>
    </source>
</evidence>
<accession>A0A485K9K2</accession>
<protein>
    <submittedName>
        <fullName evidence="7">Aste57867_3048 protein</fullName>
    </submittedName>
</protein>
<dbReference type="AlphaFoldDB" id="A0A485K9K2"/>
<keyword evidence="8" id="KW-1185">Reference proteome</keyword>
<keyword evidence="4 5" id="KW-0472">Membrane</keyword>
<feature type="transmembrane region" description="Helical" evidence="5">
    <location>
        <begin position="12"/>
        <end position="33"/>
    </location>
</feature>